<dbReference type="Proteomes" id="UP000676336">
    <property type="component" value="Unassembled WGS sequence"/>
</dbReference>
<gene>
    <name evidence="1" type="ORF">SMN809_LOCUS78854</name>
</gene>
<accession>A0A8S3J3R1</accession>
<sequence length="49" mass="5425">VNKIDFYGHPLIKNGLQPIRSLAVGTSKVRDIIVCSLCTVNPEFPVTRD</sequence>
<protein>
    <submittedName>
        <fullName evidence="1">Uncharacterized protein</fullName>
    </submittedName>
</protein>
<reference evidence="1" key="1">
    <citation type="submission" date="2021-02" db="EMBL/GenBank/DDBJ databases">
        <authorList>
            <person name="Nowell W R."/>
        </authorList>
    </citation>
    <scope>NUCLEOTIDE SEQUENCE</scope>
</reference>
<feature type="non-terminal residue" evidence="1">
    <location>
        <position position="1"/>
    </location>
</feature>
<organism evidence="1 2">
    <name type="scientific">Rotaria magnacalcarata</name>
    <dbReference type="NCBI Taxonomy" id="392030"/>
    <lineage>
        <taxon>Eukaryota</taxon>
        <taxon>Metazoa</taxon>
        <taxon>Spiralia</taxon>
        <taxon>Gnathifera</taxon>
        <taxon>Rotifera</taxon>
        <taxon>Eurotatoria</taxon>
        <taxon>Bdelloidea</taxon>
        <taxon>Philodinida</taxon>
        <taxon>Philodinidae</taxon>
        <taxon>Rotaria</taxon>
    </lineage>
</organism>
<evidence type="ECO:0000313" key="2">
    <source>
        <dbReference type="Proteomes" id="UP000676336"/>
    </source>
</evidence>
<dbReference type="AlphaFoldDB" id="A0A8S3J3R1"/>
<proteinExistence type="predicted"/>
<comment type="caution">
    <text evidence="1">The sequence shown here is derived from an EMBL/GenBank/DDBJ whole genome shotgun (WGS) entry which is preliminary data.</text>
</comment>
<evidence type="ECO:0000313" key="1">
    <source>
        <dbReference type="EMBL" id="CAF5212799.1"/>
    </source>
</evidence>
<dbReference type="EMBL" id="CAJOBI010340943">
    <property type="protein sequence ID" value="CAF5212799.1"/>
    <property type="molecule type" value="Genomic_DNA"/>
</dbReference>
<name>A0A8S3J3R1_9BILA</name>